<dbReference type="Gene3D" id="1.20.1480.30">
    <property type="entry name" value="Designed four-helix bundle protein"/>
    <property type="match status" value="1"/>
</dbReference>
<dbReference type="SUPFAM" id="SSF101447">
    <property type="entry name" value="Formin homology 2 domain (FH2 domain)"/>
    <property type="match status" value="1"/>
</dbReference>
<dbReference type="Proteomes" id="UP000230214">
    <property type="component" value="Unassembled WGS sequence"/>
</dbReference>
<name>A0A2H0RAP2_UNCKA</name>
<evidence type="ECO:0000313" key="1">
    <source>
        <dbReference type="EMBL" id="PIR43094.1"/>
    </source>
</evidence>
<reference evidence="1 2" key="1">
    <citation type="submission" date="2017-09" db="EMBL/GenBank/DDBJ databases">
        <title>Depth-based differentiation of microbial function through sediment-hosted aquifers and enrichment of novel symbionts in the deep terrestrial subsurface.</title>
        <authorList>
            <person name="Probst A.J."/>
            <person name="Ladd B."/>
            <person name="Jarett J.K."/>
            <person name="Geller-Mcgrath D.E."/>
            <person name="Sieber C.M."/>
            <person name="Emerson J.B."/>
            <person name="Anantharaman K."/>
            <person name="Thomas B.C."/>
            <person name="Malmstrom R."/>
            <person name="Stieglmeier M."/>
            <person name="Klingl A."/>
            <person name="Woyke T."/>
            <person name="Ryan C.M."/>
            <person name="Banfield J.F."/>
        </authorList>
    </citation>
    <scope>NUCLEOTIDE SEQUENCE [LARGE SCALE GENOMIC DNA]</scope>
    <source>
        <strain evidence="1">CG10_big_fil_rev_8_21_14_0_10_32_10</strain>
    </source>
</reference>
<proteinExistence type="predicted"/>
<protein>
    <recommendedName>
        <fullName evidence="3">t-SNARE coiled-coil homology domain-containing protein</fullName>
    </recommendedName>
</protein>
<evidence type="ECO:0000313" key="2">
    <source>
        <dbReference type="Proteomes" id="UP000230214"/>
    </source>
</evidence>
<gene>
    <name evidence="1" type="ORF">COV24_04665</name>
</gene>
<evidence type="ECO:0008006" key="3">
    <source>
        <dbReference type="Google" id="ProtNLM"/>
    </source>
</evidence>
<dbReference type="AlphaFoldDB" id="A0A2H0RAP2"/>
<dbReference type="EMBL" id="PCXU01000039">
    <property type="protein sequence ID" value="PIR43094.1"/>
    <property type="molecule type" value="Genomic_DNA"/>
</dbReference>
<sequence length="130" mass="15217">MLSNKDLEKINILLEKRLDEKFESKLEPIKVDINNIKSDLKPMKLDIQNIKSDMEPMKLGINNMKAELGPIKEDIKSIKSDMEPMKKDISKINKNLDSVIRYFDSDVTKNTHRISRIEIFLKLPPYDPKF</sequence>
<comment type="caution">
    <text evidence="1">The sequence shown here is derived from an EMBL/GenBank/DDBJ whole genome shotgun (WGS) entry which is preliminary data.</text>
</comment>
<accession>A0A2H0RAP2</accession>
<organism evidence="1 2">
    <name type="scientific">candidate division WWE3 bacterium CG10_big_fil_rev_8_21_14_0_10_32_10</name>
    <dbReference type="NCBI Taxonomy" id="1975090"/>
    <lineage>
        <taxon>Bacteria</taxon>
        <taxon>Katanobacteria</taxon>
    </lineage>
</organism>